<keyword evidence="6" id="KW-0119">Carbohydrate metabolism</keyword>
<evidence type="ECO:0000256" key="1">
    <source>
        <dbReference type="ARBA" id="ARBA00000448"/>
    </source>
</evidence>
<feature type="active site" description="Proton donor" evidence="9">
    <location>
        <position position="168"/>
    </location>
</feature>
<dbReference type="PANTHER" id="PTHR10353">
    <property type="entry name" value="GLYCOSYL HYDROLASE"/>
    <property type="match status" value="1"/>
</dbReference>
<dbReference type="PANTHER" id="PTHR10353:SF36">
    <property type="entry name" value="LP05116P"/>
    <property type="match status" value="1"/>
</dbReference>
<keyword evidence="5" id="KW-0136">Cellulose degradation</keyword>
<feature type="binding site" evidence="10">
    <location>
        <position position="297"/>
    </location>
    <ligand>
        <name>substrate</name>
    </ligand>
</feature>
<organism evidence="12 13">
    <name type="scientific">Actinacidiphila oryziradicis</name>
    <dbReference type="NCBI Taxonomy" id="2571141"/>
    <lineage>
        <taxon>Bacteria</taxon>
        <taxon>Bacillati</taxon>
        <taxon>Actinomycetota</taxon>
        <taxon>Actinomycetes</taxon>
        <taxon>Kitasatosporales</taxon>
        <taxon>Streptomycetaceae</taxon>
        <taxon>Actinacidiphila</taxon>
    </lineage>
</organism>
<evidence type="ECO:0000256" key="11">
    <source>
        <dbReference type="RuleBase" id="RU361175"/>
    </source>
</evidence>
<evidence type="ECO:0000256" key="4">
    <source>
        <dbReference type="ARBA" id="ARBA00022801"/>
    </source>
</evidence>
<dbReference type="EMBL" id="SUMC01000027">
    <property type="protein sequence ID" value="TKA08815.1"/>
    <property type="molecule type" value="Genomic_DNA"/>
</dbReference>
<evidence type="ECO:0000313" key="12">
    <source>
        <dbReference type="EMBL" id="TKA08815.1"/>
    </source>
</evidence>
<dbReference type="OrthoDB" id="9765195at2"/>
<dbReference type="Proteomes" id="UP000305778">
    <property type="component" value="Unassembled WGS sequence"/>
</dbReference>
<keyword evidence="13" id="KW-1185">Reference proteome</keyword>
<keyword evidence="4 11" id="KW-0378">Hydrolase</keyword>
<feature type="binding site" evidence="10">
    <location>
        <position position="22"/>
    </location>
    <ligand>
        <name>substrate</name>
    </ligand>
</feature>
<dbReference type="EC" id="3.2.1.21" evidence="3 11"/>
<comment type="caution">
    <text evidence="12">The sequence shown here is derived from an EMBL/GenBank/DDBJ whole genome shotgun (WGS) entry which is preliminary data.</text>
</comment>
<sequence>MTTGFPLFPPGFTFGAATAGYQIEGAYDEDGRGPSIWDTFSHTPGRTAGGATGDTACDHYHRYPEDVALLRGLGVDSYRFSVAWPRVQPDGRGPVNEKGLDFYDRLVDELLAAGISPAVTLYHWDLPQALEDRGGWRVRETAEFFGAYAGLVAERLGDRVGRWMTLNEPYCSAFVGYAEGRHAPGAREGTGALAAAHHLLLAHGHAVRALRAVGAREVGIALNLDRIEAASDSAADLAALRRAETLHNEVWTEPLLAGRYPQDEAATWGELADGSYRRDGDLGIIGAPLDFLGINFYRPVTVADTALPIRRTAVDIGVRETDPYGTRHTTMGWPVVPRSFTELLVGLRDRYLALPPVFITENGSAEADTVEAGTVHDAERVSYLHDHLHALRAAMEAGVDVRGYYVWSLLDNFEWARGYTQRFGIVRVDYGTQQRTPKDSYRWYRDLIASHRSHHARKQDHS</sequence>
<dbReference type="Pfam" id="PF00232">
    <property type="entry name" value="Glyco_hydro_1"/>
    <property type="match status" value="1"/>
</dbReference>
<comment type="catalytic activity">
    <reaction evidence="1 11">
        <text>Hydrolysis of terminal, non-reducing beta-D-glucosyl residues with release of beta-D-glucose.</text>
        <dbReference type="EC" id="3.2.1.21"/>
    </reaction>
</comment>
<dbReference type="GO" id="GO:0008422">
    <property type="term" value="F:beta-glucosidase activity"/>
    <property type="evidence" value="ECO:0007669"/>
    <property type="project" value="UniProtKB-EC"/>
</dbReference>
<evidence type="ECO:0000256" key="10">
    <source>
        <dbReference type="PIRSR" id="PIRSR617736-2"/>
    </source>
</evidence>
<accession>A0A4U0T737</accession>
<dbReference type="InterPro" id="IPR017736">
    <property type="entry name" value="Glyco_hydro_1_beta-glucosidase"/>
</dbReference>
<evidence type="ECO:0000256" key="3">
    <source>
        <dbReference type="ARBA" id="ARBA00012744"/>
    </source>
</evidence>
<proteinExistence type="inferred from homology"/>
<dbReference type="PROSITE" id="PS00653">
    <property type="entry name" value="GLYCOSYL_HYDROL_F1_2"/>
    <property type="match status" value="1"/>
</dbReference>
<dbReference type="GO" id="GO:0030245">
    <property type="term" value="P:cellulose catabolic process"/>
    <property type="evidence" value="ECO:0007669"/>
    <property type="project" value="UniProtKB-KW"/>
</dbReference>
<dbReference type="PRINTS" id="PR00131">
    <property type="entry name" value="GLHYDRLASE1"/>
</dbReference>
<dbReference type="FunFam" id="3.20.20.80:FF:000004">
    <property type="entry name" value="Beta-glucosidase 6-phospho-beta-glucosidase"/>
    <property type="match status" value="1"/>
</dbReference>
<evidence type="ECO:0000256" key="8">
    <source>
        <dbReference type="ARBA" id="ARBA00023326"/>
    </source>
</evidence>
<feature type="binding site" evidence="10">
    <location>
        <position position="123"/>
    </location>
    <ligand>
        <name>substrate</name>
    </ligand>
</feature>
<dbReference type="NCBIfam" id="TIGR03356">
    <property type="entry name" value="BGL"/>
    <property type="match status" value="1"/>
</dbReference>
<keyword evidence="7 11" id="KW-0326">Glycosidase</keyword>
<feature type="binding site" evidence="10">
    <location>
        <position position="167"/>
    </location>
    <ligand>
        <name>substrate</name>
    </ligand>
</feature>
<evidence type="ECO:0000313" key="13">
    <source>
        <dbReference type="Proteomes" id="UP000305778"/>
    </source>
</evidence>
<dbReference type="InterPro" id="IPR033132">
    <property type="entry name" value="GH_1_N_CS"/>
</dbReference>
<dbReference type="InterPro" id="IPR001360">
    <property type="entry name" value="Glyco_hydro_1"/>
</dbReference>
<gene>
    <name evidence="12" type="ORF">FCI23_26000</name>
</gene>
<comment type="similarity">
    <text evidence="2 11">Belongs to the glycosyl hydrolase 1 family.</text>
</comment>
<feature type="active site" description="Nucleophile" evidence="9">
    <location>
        <position position="361"/>
    </location>
</feature>
<evidence type="ECO:0000256" key="7">
    <source>
        <dbReference type="ARBA" id="ARBA00023295"/>
    </source>
</evidence>
<dbReference type="RefSeq" id="WP_136726358.1">
    <property type="nucleotide sequence ID" value="NZ_SUMC01000027.1"/>
</dbReference>
<keyword evidence="8" id="KW-0624">Polysaccharide degradation</keyword>
<dbReference type="Gene3D" id="3.20.20.80">
    <property type="entry name" value="Glycosidases"/>
    <property type="match status" value="1"/>
</dbReference>
<dbReference type="GO" id="GO:0005829">
    <property type="term" value="C:cytosol"/>
    <property type="evidence" value="ECO:0007669"/>
    <property type="project" value="TreeGrafter"/>
</dbReference>
<evidence type="ECO:0000256" key="6">
    <source>
        <dbReference type="ARBA" id="ARBA00023277"/>
    </source>
</evidence>
<evidence type="ECO:0000256" key="5">
    <source>
        <dbReference type="ARBA" id="ARBA00023001"/>
    </source>
</evidence>
<name>A0A4U0T737_9ACTN</name>
<feature type="binding site" evidence="10">
    <location>
        <position position="407"/>
    </location>
    <ligand>
        <name>substrate</name>
    </ligand>
</feature>
<reference evidence="12 13" key="1">
    <citation type="submission" date="2019-04" db="EMBL/GenBank/DDBJ databases">
        <title>Streptomyces oryziradicis sp. nov., a novel actinomycete isolated from rhizosphere soil of rice (Oryza sativa L.).</title>
        <authorList>
            <person name="Li C."/>
        </authorList>
    </citation>
    <scope>NUCLEOTIDE SEQUENCE [LARGE SCALE GENOMIC DNA]</scope>
    <source>
        <strain evidence="12 13">NEAU-C40</strain>
    </source>
</reference>
<evidence type="ECO:0000256" key="9">
    <source>
        <dbReference type="PIRSR" id="PIRSR617736-1"/>
    </source>
</evidence>
<dbReference type="InterPro" id="IPR017853">
    <property type="entry name" value="GH"/>
</dbReference>
<evidence type="ECO:0000256" key="2">
    <source>
        <dbReference type="ARBA" id="ARBA00010838"/>
    </source>
</evidence>
<protein>
    <recommendedName>
        <fullName evidence="3 11">Beta-glucosidase</fullName>
        <ecNumber evidence="3 11">3.2.1.21</ecNumber>
    </recommendedName>
</protein>
<dbReference type="AlphaFoldDB" id="A0A4U0T737"/>
<dbReference type="SUPFAM" id="SSF51445">
    <property type="entry name" value="(Trans)glycosidases"/>
    <property type="match status" value="1"/>
</dbReference>
<feature type="binding site" evidence="10">
    <location>
        <begin position="414"/>
        <end position="415"/>
    </location>
    <ligand>
        <name>substrate</name>
    </ligand>
</feature>